<protein>
    <recommendedName>
        <fullName evidence="4">RNase H type-1 domain-containing protein</fullName>
    </recommendedName>
</protein>
<reference evidence="2" key="2">
    <citation type="submission" date="2018-02" db="UniProtKB">
        <authorList>
            <consortium name="EnsemblPlants"/>
        </authorList>
    </citation>
    <scope>IDENTIFICATION</scope>
    <source>
        <strain evidence="2">Williams 82</strain>
    </source>
</reference>
<reference evidence="1 2" key="1">
    <citation type="journal article" date="2010" name="Nature">
        <title>Genome sequence of the palaeopolyploid soybean.</title>
        <authorList>
            <person name="Schmutz J."/>
            <person name="Cannon S.B."/>
            <person name="Schlueter J."/>
            <person name="Ma J."/>
            <person name="Mitros T."/>
            <person name="Nelson W."/>
            <person name="Hyten D.L."/>
            <person name="Song Q."/>
            <person name="Thelen J.J."/>
            <person name="Cheng J."/>
            <person name="Xu D."/>
            <person name="Hellsten U."/>
            <person name="May G.D."/>
            <person name="Yu Y."/>
            <person name="Sakurai T."/>
            <person name="Umezawa T."/>
            <person name="Bhattacharyya M.K."/>
            <person name="Sandhu D."/>
            <person name="Valliyodan B."/>
            <person name="Lindquist E."/>
            <person name="Peto M."/>
            <person name="Grant D."/>
            <person name="Shu S."/>
            <person name="Goodstein D."/>
            <person name="Barry K."/>
            <person name="Futrell-Griggs M."/>
            <person name="Abernathy B."/>
            <person name="Du J."/>
            <person name="Tian Z."/>
            <person name="Zhu L."/>
            <person name="Gill N."/>
            <person name="Joshi T."/>
            <person name="Libault M."/>
            <person name="Sethuraman A."/>
            <person name="Zhang X.-C."/>
            <person name="Shinozaki K."/>
            <person name="Nguyen H.T."/>
            <person name="Wing R.A."/>
            <person name="Cregan P."/>
            <person name="Specht J."/>
            <person name="Grimwood J."/>
            <person name="Rokhsar D."/>
            <person name="Stacey G."/>
            <person name="Shoemaker R.C."/>
            <person name="Jackson S.A."/>
        </authorList>
    </citation>
    <scope>NUCLEOTIDE SEQUENCE [LARGE SCALE GENOMIC DNA]</scope>
    <source>
        <strain evidence="2">cv. Williams 82</strain>
        <tissue evidence="1">Callus</tissue>
    </source>
</reference>
<dbReference type="HOGENOM" id="CLU_2282514_0_0_1"/>
<dbReference type="PaxDb" id="3847-GLYMA13G31601.1"/>
<evidence type="ECO:0000313" key="1">
    <source>
        <dbReference type="EMBL" id="KRH21502.1"/>
    </source>
</evidence>
<sequence>MITDAELLFTKVLFETDCIRLKQAWDRSIGGDYSYFGGLVSDYRTKSRSFAACRLCHVKRGSNMEADSLFKLAYNFDVSNTGWRNILTRFLLSLSDVFFVST</sequence>
<name>K7M1M5_SOYBN</name>
<evidence type="ECO:0000313" key="2">
    <source>
        <dbReference type="EnsemblPlants" id="KRH21502"/>
    </source>
</evidence>
<dbReference type="AlphaFoldDB" id="K7M1M5"/>
<dbReference type="EnsemblPlants" id="KRH21502">
    <property type="protein sequence ID" value="KRH21502"/>
    <property type="gene ID" value="GLYMA_13G242500"/>
</dbReference>
<dbReference type="InParanoid" id="K7M1M5"/>
<dbReference type="SMR" id="K7M1M5"/>
<reference evidence="1" key="3">
    <citation type="submission" date="2018-07" db="EMBL/GenBank/DDBJ databases">
        <title>WGS assembly of Glycine max.</title>
        <authorList>
            <person name="Schmutz J."/>
            <person name="Cannon S."/>
            <person name="Schlueter J."/>
            <person name="Ma J."/>
            <person name="Mitros T."/>
            <person name="Nelson W."/>
            <person name="Hyten D."/>
            <person name="Song Q."/>
            <person name="Thelen J."/>
            <person name="Cheng J."/>
            <person name="Xu D."/>
            <person name="Hellsten U."/>
            <person name="May G."/>
            <person name="Yu Y."/>
            <person name="Sakurai T."/>
            <person name="Umezawa T."/>
            <person name="Bhattacharyya M."/>
            <person name="Sandhu D."/>
            <person name="Valliyodan B."/>
            <person name="Lindquist E."/>
            <person name="Peto M."/>
            <person name="Grant D."/>
            <person name="Shu S."/>
            <person name="Goodstein D."/>
            <person name="Barry K."/>
            <person name="Futrell-Griggs M."/>
            <person name="Abernathy B."/>
            <person name="Du J."/>
            <person name="Tian Z."/>
            <person name="Zhu L."/>
            <person name="Gill N."/>
            <person name="Joshi T."/>
            <person name="Libault M."/>
            <person name="Sethuraman A."/>
            <person name="Zhang X."/>
            <person name="Shinozaki K."/>
            <person name="Nguyen H."/>
            <person name="Wing R."/>
            <person name="Cregan P."/>
            <person name="Specht J."/>
            <person name="Grimwood J."/>
            <person name="Rokhsar D."/>
            <person name="Stacey G."/>
            <person name="Shoemaker R."/>
            <person name="Jackson S."/>
        </authorList>
    </citation>
    <scope>NUCLEOTIDE SEQUENCE</scope>
    <source>
        <tissue evidence="1">Callus</tissue>
    </source>
</reference>
<organism evidence="2">
    <name type="scientific">Glycine max</name>
    <name type="common">Soybean</name>
    <name type="synonym">Glycine hispida</name>
    <dbReference type="NCBI Taxonomy" id="3847"/>
    <lineage>
        <taxon>Eukaryota</taxon>
        <taxon>Viridiplantae</taxon>
        <taxon>Streptophyta</taxon>
        <taxon>Embryophyta</taxon>
        <taxon>Tracheophyta</taxon>
        <taxon>Spermatophyta</taxon>
        <taxon>Magnoliopsida</taxon>
        <taxon>eudicotyledons</taxon>
        <taxon>Gunneridae</taxon>
        <taxon>Pentapetalae</taxon>
        <taxon>rosids</taxon>
        <taxon>fabids</taxon>
        <taxon>Fabales</taxon>
        <taxon>Fabaceae</taxon>
        <taxon>Papilionoideae</taxon>
        <taxon>50 kb inversion clade</taxon>
        <taxon>NPAAA clade</taxon>
        <taxon>indigoferoid/millettioid clade</taxon>
        <taxon>Phaseoleae</taxon>
        <taxon>Glycine</taxon>
        <taxon>Glycine subgen. Soja</taxon>
    </lineage>
</organism>
<evidence type="ECO:0008006" key="4">
    <source>
        <dbReference type="Google" id="ProtNLM"/>
    </source>
</evidence>
<dbReference type="Proteomes" id="UP000008827">
    <property type="component" value="Chromosome 13"/>
</dbReference>
<evidence type="ECO:0000313" key="3">
    <source>
        <dbReference type="Proteomes" id="UP000008827"/>
    </source>
</evidence>
<proteinExistence type="predicted"/>
<gene>
    <name evidence="1" type="ORF">GLYMA_13G242500</name>
</gene>
<dbReference type="EMBL" id="CM000846">
    <property type="protein sequence ID" value="KRH21502.1"/>
    <property type="molecule type" value="Genomic_DNA"/>
</dbReference>
<accession>K7M1M5</accession>
<dbReference type="Gramene" id="KRH21502">
    <property type="protein sequence ID" value="KRH21502"/>
    <property type="gene ID" value="GLYMA_13G242500"/>
</dbReference>
<keyword evidence="3" id="KW-1185">Reference proteome</keyword>